<dbReference type="CDD" id="cd03216">
    <property type="entry name" value="ABC_Carb_Monos_I"/>
    <property type="match status" value="1"/>
</dbReference>
<proteinExistence type="predicted"/>
<keyword evidence="5" id="KW-1185">Reference proteome</keyword>
<keyword evidence="1" id="KW-0547">Nucleotide-binding</keyword>
<dbReference type="InterPro" id="IPR003593">
    <property type="entry name" value="AAA+_ATPase"/>
</dbReference>
<dbReference type="PROSITE" id="PS50893">
    <property type="entry name" value="ABC_TRANSPORTER_2"/>
    <property type="match status" value="2"/>
</dbReference>
<dbReference type="GO" id="GO:0005524">
    <property type="term" value="F:ATP binding"/>
    <property type="evidence" value="ECO:0007669"/>
    <property type="project" value="UniProtKB-KW"/>
</dbReference>
<evidence type="ECO:0000259" key="3">
    <source>
        <dbReference type="PROSITE" id="PS50893"/>
    </source>
</evidence>
<organism evidence="4 5">
    <name type="scientific">Blautia liquoris</name>
    <dbReference type="NCBI Taxonomy" id="2779518"/>
    <lineage>
        <taxon>Bacteria</taxon>
        <taxon>Bacillati</taxon>
        <taxon>Bacillota</taxon>
        <taxon>Clostridia</taxon>
        <taxon>Lachnospirales</taxon>
        <taxon>Lachnospiraceae</taxon>
        <taxon>Blautia</taxon>
    </lineage>
</organism>
<evidence type="ECO:0000256" key="2">
    <source>
        <dbReference type="ARBA" id="ARBA00022840"/>
    </source>
</evidence>
<dbReference type="GO" id="GO:0016887">
    <property type="term" value="F:ATP hydrolysis activity"/>
    <property type="evidence" value="ECO:0007669"/>
    <property type="project" value="InterPro"/>
</dbReference>
<feature type="domain" description="ABC transporter" evidence="3">
    <location>
        <begin position="251"/>
        <end position="496"/>
    </location>
</feature>
<dbReference type="CDD" id="cd03215">
    <property type="entry name" value="ABC_Carb_Monos_II"/>
    <property type="match status" value="1"/>
</dbReference>
<dbReference type="KEGG" id="bliq:INP51_12715"/>
<dbReference type="PROSITE" id="PS00211">
    <property type="entry name" value="ABC_TRANSPORTER_1"/>
    <property type="match status" value="1"/>
</dbReference>
<reference evidence="4 5" key="1">
    <citation type="submission" date="2020-10" db="EMBL/GenBank/DDBJ databases">
        <title>Blautia liquoris sp.nov., isolated from the mud in a fermentation cellar used for the production of Chinese strong-flavoured liquor.</title>
        <authorList>
            <person name="Lu L."/>
        </authorList>
    </citation>
    <scope>NUCLEOTIDE SEQUENCE [LARGE SCALE GENOMIC DNA]</scope>
    <source>
        <strain evidence="4 5">LZLJ-3</strain>
    </source>
</reference>
<dbReference type="AlphaFoldDB" id="A0A7M2RLD6"/>
<evidence type="ECO:0000313" key="4">
    <source>
        <dbReference type="EMBL" id="QOV21055.1"/>
    </source>
</evidence>
<dbReference type="Gene3D" id="3.40.50.300">
    <property type="entry name" value="P-loop containing nucleotide triphosphate hydrolases"/>
    <property type="match status" value="2"/>
</dbReference>
<evidence type="ECO:0000313" key="5">
    <source>
        <dbReference type="Proteomes" id="UP000593601"/>
    </source>
</evidence>
<dbReference type="InterPro" id="IPR027417">
    <property type="entry name" value="P-loop_NTPase"/>
</dbReference>
<dbReference type="SMART" id="SM00382">
    <property type="entry name" value="AAA"/>
    <property type="match status" value="2"/>
</dbReference>
<accession>A0A7M2RLD6</accession>
<dbReference type="SUPFAM" id="SSF52540">
    <property type="entry name" value="P-loop containing nucleoside triphosphate hydrolases"/>
    <property type="match status" value="2"/>
</dbReference>
<gene>
    <name evidence="4" type="ORF">INP51_12715</name>
</gene>
<dbReference type="InterPro" id="IPR050107">
    <property type="entry name" value="ABC_carbohydrate_import_ATPase"/>
</dbReference>
<dbReference type="PANTHER" id="PTHR43790:SF4">
    <property type="entry name" value="GUANOSINE IMPORT ATP-BINDING PROTEIN NUPO"/>
    <property type="match status" value="1"/>
</dbReference>
<dbReference type="Pfam" id="PF00005">
    <property type="entry name" value="ABC_tran"/>
    <property type="match status" value="2"/>
</dbReference>
<sequence>MHDITVRFGQVVANSAVEFHAGWSEIHGLVGENGAGKTTLMRVLYGMYTEYDGELCINGEKHSFSSPKDAIAQGIGMVHQHFSLVPSMTVAENVVIGKPPSKRGLINLDESIEIVKKLSKEYGLNINPKDKISDLTVGLQQRVEILKALYLGAEILIMDEPTAVLTPQEIKQLMKTLIDLKNKGKCIILITHKLAEVKMVTDKITVLRNGTIIGNVDTKDTDEKRITNMMVGREVVLDVEKESYNPGKVVLDVHNISCLDKIGLPAVKNISLQVHEGEVVGIAGVQGNGQHELADAISGLIPLLTGEIVLNGKKITGKNPSLVCRKNGMGHIHDDRVGVATASDMSIRDNFLATIYRTSKVKQGLILKYSKADDYVKKNIKKYKVKIGKITDSISSLSGGNMQKLIIAREMFLKPSLLIASQPTRGVDVGAQEFIYQQIIKHRDSKNAVLLISNELSEILALSDRILIIYKGEIIGELNRNEANEEKIGLLMAGIKEDDCNKEAIQ</sequence>
<keyword evidence="2 4" id="KW-0067">ATP-binding</keyword>
<dbReference type="EMBL" id="CP063304">
    <property type="protein sequence ID" value="QOV21055.1"/>
    <property type="molecule type" value="Genomic_DNA"/>
</dbReference>
<dbReference type="PANTHER" id="PTHR43790">
    <property type="entry name" value="CARBOHYDRATE TRANSPORT ATP-BINDING PROTEIN MG119-RELATED"/>
    <property type="match status" value="1"/>
</dbReference>
<evidence type="ECO:0000256" key="1">
    <source>
        <dbReference type="ARBA" id="ARBA00022741"/>
    </source>
</evidence>
<name>A0A7M2RLD6_9FIRM</name>
<dbReference type="InterPro" id="IPR017871">
    <property type="entry name" value="ABC_transporter-like_CS"/>
</dbReference>
<protein>
    <submittedName>
        <fullName evidence="4">ABC transporter ATP-binding protein</fullName>
    </submittedName>
</protein>
<feature type="domain" description="ABC transporter" evidence="3">
    <location>
        <begin position="1"/>
        <end position="234"/>
    </location>
</feature>
<dbReference type="Proteomes" id="UP000593601">
    <property type="component" value="Chromosome"/>
</dbReference>
<dbReference type="InterPro" id="IPR003439">
    <property type="entry name" value="ABC_transporter-like_ATP-bd"/>
</dbReference>